<gene>
    <name evidence="1" type="ORF">FNH05_13395</name>
</gene>
<evidence type="ECO:0000313" key="2">
    <source>
        <dbReference type="Proteomes" id="UP000320011"/>
    </source>
</evidence>
<reference evidence="1 2" key="1">
    <citation type="submission" date="2019-07" db="EMBL/GenBank/DDBJ databases">
        <authorList>
            <person name="Duangmal K."/>
            <person name="Teo W.F.A."/>
        </authorList>
    </citation>
    <scope>NUCLEOTIDE SEQUENCE [LARGE SCALE GENOMIC DNA]</scope>
    <source>
        <strain evidence="1 2">TBRC 6029</strain>
    </source>
</reference>
<proteinExistence type="predicted"/>
<comment type="caution">
    <text evidence="1">The sequence shown here is derived from an EMBL/GenBank/DDBJ whole genome shotgun (WGS) entry which is preliminary data.</text>
</comment>
<dbReference type="EMBL" id="VJWX01000107">
    <property type="protein sequence ID" value="TVT52129.1"/>
    <property type="molecule type" value="Genomic_DNA"/>
</dbReference>
<dbReference type="Gene3D" id="3.30.70.1790">
    <property type="entry name" value="RepB DNA-primase, N-terminal domain"/>
    <property type="match status" value="1"/>
</dbReference>
<dbReference type="OrthoDB" id="3694326at2"/>
<dbReference type="SUPFAM" id="SSF52540">
    <property type="entry name" value="P-loop containing nucleoside triphosphate hydrolases"/>
    <property type="match status" value="1"/>
</dbReference>
<dbReference type="RefSeq" id="WP_144587981.1">
    <property type="nucleotide sequence ID" value="NZ_VJWX01000107.1"/>
</dbReference>
<dbReference type="Pfam" id="PF13481">
    <property type="entry name" value="AAA_25"/>
    <property type="match status" value="1"/>
</dbReference>
<name>A0A558CTM7_9PSEU</name>
<accession>A0A558CTM7</accession>
<reference evidence="1 2" key="2">
    <citation type="submission" date="2019-08" db="EMBL/GenBank/DDBJ databases">
        <title>Amycolatopsis acidicola sp. nov., isolated from peat swamp forest soil.</title>
        <authorList>
            <person name="Srisuk N."/>
        </authorList>
    </citation>
    <scope>NUCLEOTIDE SEQUENCE [LARGE SCALE GENOMIC DNA]</scope>
    <source>
        <strain evidence="1 2">TBRC 6029</strain>
    </source>
</reference>
<keyword evidence="2" id="KW-1185">Reference proteome</keyword>
<dbReference type="Proteomes" id="UP000320011">
    <property type="component" value="Unassembled WGS sequence"/>
</dbReference>
<sequence length="665" mass="74296">MTGDDIEIYRTHILGDRSGWLAVAYGIDYDPTTRRHREWFDKQYNYPDQWPDYVHDVGQFLDSGTRADCYIAPAIRFTKDRRKGSALLPHTLWVDLDQEPADATLWAALEPLIVRSGTSGHQHGYVPLSEPVDLGTHARLNKTLAERLGGDAKWSDESLLRLPGTLNHKTEPPMPVMIARVGPKVWPVDELAALLGVDLRAVAPGAHTVPAEQVVITAEVPPNPLPFIVSWAIDHPMLKPDGGIERSGSTFKVLAACKKSGLSIGQAWSVVSSYEHAREKESRQPGWLARDFVRIWAKADNPPTTPGQALIMGGTPTNGYVGPNGPLWTPPAMMGGPFVLGAPMQPAALPDCDDEATELDDFLATQDEDYDWLVPNLIERGDRIIVTGEEGKGKSTLMRQVAMRLSSGKHPFLDVKINPIRVLYVDLENSERQTRRKLASLRELAGNEYQRGNLHIKCRPAGVDLVNAQDAEWLRFTVEKCQPDVLIIGPHYKMHDADAADEKSARAVTRVLDRLRTDSGFALLIEAHAPHVVNGEHVIKRPYGPRLWMRWPEFGMYLSPTGKLEHWRGQRDEREWPTALRRGVGIMEWPWVVAEANTKTSTATSIDYPELWQRIRAECEKVGAQLSYRDLATSLNVNYSAIQRCVAQNRDHWQAIGDAAQGRLA</sequence>
<dbReference type="InterPro" id="IPR027417">
    <property type="entry name" value="P-loop_NTPase"/>
</dbReference>
<organism evidence="1 2">
    <name type="scientific">Amycolatopsis rhizosphaerae</name>
    <dbReference type="NCBI Taxonomy" id="2053003"/>
    <lineage>
        <taxon>Bacteria</taxon>
        <taxon>Bacillati</taxon>
        <taxon>Actinomycetota</taxon>
        <taxon>Actinomycetes</taxon>
        <taxon>Pseudonocardiales</taxon>
        <taxon>Pseudonocardiaceae</taxon>
        <taxon>Amycolatopsis</taxon>
    </lineage>
</organism>
<evidence type="ECO:0000313" key="1">
    <source>
        <dbReference type="EMBL" id="TVT52129.1"/>
    </source>
</evidence>
<dbReference type="Gene3D" id="3.40.50.300">
    <property type="entry name" value="P-loop containing nucleotide triphosphate hydrolases"/>
    <property type="match status" value="1"/>
</dbReference>
<protein>
    <submittedName>
        <fullName evidence="1">AAA family ATPase</fullName>
    </submittedName>
</protein>
<dbReference type="AlphaFoldDB" id="A0A558CTM7"/>